<protein>
    <submittedName>
        <fullName evidence="3">Acetyl esterase/lipase</fullName>
    </submittedName>
</protein>
<evidence type="ECO:0000313" key="3">
    <source>
        <dbReference type="EMBL" id="MBB3982741.1"/>
    </source>
</evidence>
<keyword evidence="1" id="KW-0378">Hydrolase</keyword>
<gene>
    <name evidence="3" type="ORF">GGR44_002407</name>
</gene>
<reference evidence="3 4" key="1">
    <citation type="submission" date="2020-08" db="EMBL/GenBank/DDBJ databases">
        <title>Genomic Encyclopedia of Type Strains, Phase IV (KMG-IV): sequencing the most valuable type-strain genomes for metagenomic binning, comparative biology and taxonomic classification.</title>
        <authorList>
            <person name="Goeker M."/>
        </authorList>
    </citation>
    <scope>NUCLEOTIDE SEQUENCE [LARGE SCALE GENOMIC DNA]</scope>
    <source>
        <strain evidence="3 4">DSM 29348</strain>
    </source>
</reference>
<dbReference type="Gene3D" id="3.40.50.1820">
    <property type="entry name" value="alpha/beta hydrolase"/>
    <property type="match status" value="1"/>
</dbReference>
<dbReference type="InterPro" id="IPR029058">
    <property type="entry name" value="AB_hydrolase_fold"/>
</dbReference>
<evidence type="ECO:0000256" key="1">
    <source>
        <dbReference type="ARBA" id="ARBA00022801"/>
    </source>
</evidence>
<evidence type="ECO:0000313" key="4">
    <source>
        <dbReference type="Proteomes" id="UP000552757"/>
    </source>
</evidence>
<keyword evidence="4" id="KW-1185">Reference proteome</keyword>
<dbReference type="InterPro" id="IPR050300">
    <property type="entry name" value="GDXG_lipolytic_enzyme"/>
</dbReference>
<dbReference type="Pfam" id="PF07859">
    <property type="entry name" value="Abhydrolase_3"/>
    <property type="match status" value="1"/>
</dbReference>
<accession>A0A7W6GNX6</accession>
<name>A0A7W6GNX6_9SPHN</name>
<comment type="caution">
    <text evidence="3">The sequence shown here is derived from an EMBL/GenBank/DDBJ whole genome shotgun (WGS) entry which is preliminary data.</text>
</comment>
<dbReference type="GO" id="GO:0016787">
    <property type="term" value="F:hydrolase activity"/>
    <property type="evidence" value="ECO:0007669"/>
    <property type="project" value="UniProtKB-KW"/>
</dbReference>
<proteinExistence type="predicted"/>
<organism evidence="3 4">
    <name type="scientific">Sphingobium fontiphilum</name>
    <dbReference type="NCBI Taxonomy" id="944425"/>
    <lineage>
        <taxon>Bacteria</taxon>
        <taxon>Pseudomonadati</taxon>
        <taxon>Pseudomonadota</taxon>
        <taxon>Alphaproteobacteria</taxon>
        <taxon>Sphingomonadales</taxon>
        <taxon>Sphingomonadaceae</taxon>
        <taxon>Sphingobium</taxon>
    </lineage>
</organism>
<sequence length="314" mass="33073">MNTRHLVDPALLPALDAFPALAATHETLPAVRAAMDGITRSLAAAPVPVAPQEVRIPAPEGHEVRALLLRPADDAGPLPAVLHIHGGAYIIGTPEMSVPELSETARQLGVAILSVDYRLAPEHPFPAGIEDCYTALGWLHANAAALGVDPVRIAVMGESAGGGLAAALALMARDRGEYPLAFQLLDAPMMDDRTCIRPRNPATGEFIFGPDDNRFGWSCLLGGEPGQGDVSPYAAAARATRLEGLPPALIAVGALDLFLDENVDYAMRLIAAGVAVELHVYPGCPHGYVIAADAPVSQRALRDKREALRRALAR</sequence>
<dbReference type="SUPFAM" id="SSF53474">
    <property type="entry name" value="alpha/beta-Hydrolases"/>
    <property type="match status" value="1"/>
</dbReference>
<evidence type="ECO:0000259" key="2">
    <source>
        <dbReference type="Pfam" id="PF07859"/>
    </source>
</evidence>
<dbReference type="InterPro" id="IPR013094">
    <property type="entry name" value="AB_hydrolase_3"/>
</dbReference>
<dbReference type="EMBL" id="JACIEB010000005">
    <property type="protein sequence ID" value="MBB3982741.1"/>
    <property type="molecule type" value="Genomic_DNA"/>
</dbReference>
<dbReference type="Proteomes" id="UP000552757">
    <property type="component" value="Unassembled WGS sequence"/>
</dbReference>
<dbReference type="AlphaFoldDB" id="A0A7W6GNX6"/>
<feature type="domain" description="Alpha/beta hydrolase fold-3" evidence="2">
    <location>
        <begin position="81"/>
        <end position="289"/>
    </location>
</feature>
<dbReference type="RefSeq" id="WP_183955803.1">
    <property type="nucleotide sequence ID" value="NZ_JACIEB010000005.1"/>
</dbReference>
<dbReference type="PANTHER" id="PTHR48081">
    <property type="entry name" value="AB HYDROLASE SUPERFAMILY PROTEIN C4A8.06C"/>
    <property type="match status" value="1"/>
</dbReference>
<dbReference type="PANTHER" id="PTHR48081:SF8">
    <property type="entry name" value="ALPHA_BETA HYDROLASE FOLD-3 DOMAIN-CONTAINING PROTEIN-RELATED"/>
    <property type="match status" value="1"/>
</dbReference>